<dbReference type="InterPro" id="IPR036265">
    <property type="entry name" value="HIT-like_sf"/>
</dbReference>
<feature type="short sequence motif" description="Histidine triad motif" evidence="2">
    <location>
        <begin position="154"/>
        <end position="158"/>
    </location>
</feature>
<evidence type="ECO:0000256" key="2">
    <source>
        <dbReference type="PROSITE-ProRule" id="PRU00464"/>
    </source>
</evidence>
<evidence type="ECO:0000259" key="3">
    <source>
        <dbReference type="PROSITE" id="PS51084"/>
    </source>
</evidence>
<dbReference type="PROSITE" id="PS51084">
    <property type="entry name" value="HIT_2"/>
    <property type="match status" value="1"/>
</dbReference>
<protein>
    <submittedName>
        <fullName evidence="4">HIT domain-containing protein</fullName>
    </submittedName>
</protein>
<dbReference type="EMBL" id="JAPFQL010000001">
    <property type="protein sequence ID" value="MDC5695702.1"/>
    <property type="molecule type" value="Genomic_DNA"/>
</dbReference>
<accession>A0ABT5GCC8</accession>
<evidence type="ECO:0000313" key="5">
    <source>
        <dbReference type="Proteomes" id="UP001150259"/>
    </source>
</evidence>
<dbReference type="SUPFAM" id="SSF54197">
    <property type="entry name" value="HIT-like"/>
    <property type="match status" value="1"/>
</dbReference>
<dbReference type="PANTHER" id="PTHR42997">
    <property type="entry name" value="HIT FAMILY HYDROLASE"/>
    <property type="match status" value="1"/>
</dbReference>
<proteinExistence type="predicted"/>
<keyword evidence="1" id="KW-0547">Nucleotide-binding</keyword>
<evidence type="ECO:0000256" key="1">
    <source>
        <dbReference type="ARBA" id="ARBA00022741"/>
    </source>
</evidence>
<dbReference type="PANTHER" id="PTHR42997:SF1">
    <property type="entry name" value="AP-4-A PHOSPHORYLASE"/>
    <property type="match status" value="1"/>
</dbReference>
<evidence type="ECO:0000313" key="4">
    <source>
        <dbReference type="EMBL" id="MDC5695702.1"/>
    </source>
</evidence>
<dbReference type="Pfam" id="PF01230">
    <property type="entry name" value="HIT"/>
    <property type="match status" value="1"/>
</dbReference>
<dbReference type="InterPro" id="IPR011146">
    <property type="entry name" value="HIT-like"/>
</dbReference>
<name>A0ABT5GCC8_9MICO</name>
<feature type="domain" description="HIT" evidence="3">
    <location>
        <begin position="60"/>
        <end position="169"/>
    </location>
</feature>
<keyword evidence="5" id="KW-1185">Reference proteome</keyword>
<dbReference type="Proteomes" id="UP001150259">
    <property type="component" value="Unassembled WGS sequence"/>
</dbReference>
<reference evidence="4 5" key="1">
    <citation type="submission" date="2022-11" db="EMBL/GenBank/DDBJ databases">
        <title>Anaerobic phenanthrene biodegradation by a DNRA strain PheN6.</title>
        <authorList>
            <person name="Zhang Z."/>
        </authorList>
    </citation>
    <scope>NUCLEOTIDE SEQUENCE [LARGE SCALE GENOMIC DNA]</scope>
    <source>
        <strain evidence="4 5">PheN6</strain>
    </source>
</reference>
<comment type="caution">
    <text evidence="4">The sequence shown here is derived from an EMBL/GenBank/DDBJ whole genome shotgun (WGS) entry which is preliminary data.</text>
</comment>
<dbReference type="InterPro" id="IPR052908">
    <property type="entry name" value="AP-4-A_phosphorylase"/>
</dbReference>
<organism evidence="4 5">
    <name type="scientific">Intrasporangium calvum</name>
    <dbReference type="NCBI Taxonomy" id="53358"/>
    <lineage>
        <taxon>Bacteria</taxon>
        <taxon>Bacillati</taxon>
        <taxon>Actinomycetota</taxon>
        <taxon>Actinomycetes</taxon>
        <taxon>Micrococcales</taxon>
        <taxon>Intrasporangiaceae</taxon>
        <taxon>Intrasporangium</taxon>
    </lineage>
</organism>
<sequence>MTDQASDRTVGAAARGSGPRLEDHAGFAHVDDGFERLWTPHRMAYIVGDKPTDEAGAGCPFCAAPDKPDAEGLIVHRGTHCYVVMNLFPYNPGHLLVCPYRHVSLYVDLTDDETAEFTQLTKSAIRALEAASGPHGFNLGMNQGAVAGAGVAAHLHQHVVPRWGGDSNFLPIVGQTKALPVLLEDTRQRVVDAWPTD</sequence>
<dbReference type="InterPro" id="IPR039383">
    <property type="entry name" value="FHIT"/>
</dbReference>
<dbReference type="CDD" id="cd01275">
    <property type="entry name" value="FHIT"/>
    <property type="match status" value="1"/>
</dbReference>
<dbReference type="Gene3D" id="3.30.428.10">
    <property type="entry name" value="HIT-like"/>
    <property type="match status" value="1"/>
</dbReference>
<dbReference type="RefSeq" id="WP_272460245.1">
    <property type="nucleotide sequence ID" value="NZ_JAPFQL010000001.1"/>
</dbReference>
<gene>
    <name evidence="4" type="ORF">OO014_00390</name>
</gene>